<gene>
    <name evidence="1" type="ORF">GCM10009775_14590</name>
</gene>
<reference evidence="1 2" key="1">
    <citation type="journal article" date="2019" name="Int. J. Syst. Evol. Microbiol.">
        <title>The Global Catalogue of Microorganisms (GCM) 10K type strain sequencing project: providing services to taxonomists for standard genome sequencing and annotation.</title>
        <authorList>
            <consortium name="The Broad Institute Genomics Platform"/>
            <consortium name="The Broad Institute Genome Sequencing Center for Infectious Disease"/>
            <person name="Wu L."/>
            <person name="Ma J."/>
        </authorList>
    </citation>
    <scope>NUCLEOTIDE SEQUENCE [LARGE SCALE GENOMIC DNA]</scope>
    <source>
        <strain evidence="1 2">JCM 14900</strain>
    </source>
</reference>
<evidence type="ECO:0000313" key="1">
    <source>
        <dbReference type="EMBL" id="GAA1923259.1"/>
    </source>
</evidence>
<protein>
    <submittedName>
        <fullName evidence="1">Uncharacterized protein</fullName>
    </submittedName>
</protein>
<sequence length="134" mass="14982">MDRVITAEWTPHRRDDRELLGWIRPEGADWVAVDLLGREATGPVEWLDAEDALEAGGLAWLAEVWMLETDDGAIRVRIAEVTPPGRPGDAGRVVVHSDDFGSVDVPYTRYELAWPAPAELRHKRPGEASELQNF</sequence>
<accession>A0ABN2PJ82</accession>
<keyword evidence="2" id="KW-1185">Reference proteome</keyword>
<comment type="caution">
    <text evidence="1">The sequence shown here is derived from an EMBL/GenBank/DDBJ whole genome shotgun (WGS) entry which is preliminary data.</text>
</comment>
<proteinExistence type="predicted"/>
<organism evidence="1 2">
    <name type="scientific">Microbacterium aoyamense</name>
    <dbReference type="NCBI Taxonomy" id="344166"/>
    <lineage>
        <taxon>Bacteria</taxon>
        <taxon>Bacillati</taxon>
        <taxon>Actinomycetota</taxon>
        <taxon>Actinomycetes</taxon>
        <taxon>Micrococcales</taxon>
        <taxon>Microbacteriaceae</taxon>
        <taxon>Microbacterium</taxon>
    </lineage>
</organism>
<dbReference type="Proteomes" id="UP001501343">
    <property type="component" value="Unassembled WGS sequence"/>
</dbReference>
<dbReference type="EMBL" id="BAAAOF010000002">
    <property type="protein sequence ID" value="GAA1923259.1"/>
    <property type="molecule type" value="Genomic_DNA"/>
</dbReference>
<name>A0ABN2PJ82_9MICO</name>
<evidence type="ECO:0000313" key="2">
    <source>
        <dbReference type="Proteomes" id="UP001501343"/>
    </source>
</evidence>